<dbReference type="OrthoDB" id="72053at2759"/>
<evidence type="ECO:0008006" key="4">
    <source>
        <dbReference type="Google" id="ProtNLM"/>
    </source>
</evidence>
<keyword evidence="1" id="KW-0812">Transmembrane</keyword>
<protein>
    <recommendedName>
        <fullName evidence="4">Thioredoxin domain-containing protein</fullName>
    </recommendedName>
</protein>
<dbReference type="InterPro" id="IPR036249">
    <property type="entry name" value="Thioredoxin-like_sf"/>
</dbReference>
<proteinExistence type="predicted"/>
<comment type="caution">
    <text evidence="2">The sequence shown here is derived from an EMBL/GenBank/DDBJ whole genome shotgun (WGS) entry which is preliminary data.</text>
</comment>
<keyword evidence="1" id="KW-1133">Transmembrane helix</keyword>
<evidence type="ECO:0000256" key="1">
    <source>
        <dbReference type="SAM" id="Phobius"/>
    </source>
</evidence>
<dbReference type="SUPFAM" id="SSF52833">
    <property type="entry name" value="Thioredoxin-like"/>
    <property type="match status" value="1"/>
</dbReference>
<reference evidence="2 3" key="1">
    <citation type="journal article" date="2019" name="Sci. Rep.">
        <title>Comparative genomics of chytrid fungi reveal insights into the obligate biotrophic and pathogenic lifestyle of Synchytrium endobioticum.</title>
        <authorList>
            <person name="van de Vossenberg B.T.L.H."/>
            <person name="Warris S."/>
            <person name="Nguyen H.D.T."/>
            <person name="van Gent-Pelzer M.P.E."/>
            <person name="Joly D.L."/>
            <person name="van de Geest H.C."/>
            <person name="Bonants P.J.M."/>
            <person name="Smith D.S."/>
            <person name="Levesque C.A."/>
            <person name="van der Lee T.A.J."/>
        </authorList>
    </citation>
    <scope>NUCLEOTIDE SEQUENCE [LARGE SCALE GENOMIC DNA]</scope>
    <source>
        <strain evidence="2 3">CBS 675.73</strain>
    </source>
</reference>
<feature type="transmembrane region" description="Helical" evidence="1">
    <location>
        <begin position="192"/>
        <end position="211"/>
    </location>
</feature>
<evidence type="ECO:0000313" key="2">
    <source>
        <dbReference type="EMBL" id="TPX68275.1"/>
    </source>
</evidence>
<gene>
    <name evidence="2" type="ORF">CcCBS67573_g07241</name>
</gene>
<dbReference type="Gene3D" id="3.40.30.10">
    <property type="entry name" value="Glutaredoxin"/>
    <property type="match status" value="1"/>
</dbReference>
<dbReference type="EMBL" id="QEAP01000363">
    <property type="protein sequence ID" value="TPX68275.1"/>
    <property type="molecule type" value="Genomic_DNA"/>
</dbReference>
<dbReference type="Proteomes" id="UP000320333">
    <property type="component" value="Unassembled WGS sequence"/>
</dbReference>
<evidence type="ECO:0000313" key="3">
    <source>
        <dbReference type="Proteomes" id="UP000320333"/>
    </source>
</evidence>
<name>A0A507EY28_9FUNG</name>
<keyword evidence="3" id="KW-1185">Reference proteome</keyword>
<keyword evidence="1" id="KW-0472">Membrane</keyword>
<organism evidence="2 3">
    <name type="scientific">Chytriomyces confervae</name>
    <dbReference type="NCBI Taxonomy" id="246404"/>
    <lineage>
        <taxon>Eukaryota</taxon>
        <taxon>Fungi</taxon>
        <taxon>Fungi incertae sedis</taxon>
        <taxon>Chytridiomycota</taxon>
        <taxon>Chytridiomycota incertae sedis</taxon>
        <taxon>Chytridiomycetes</taxon>
        <taxon>Chytridiales</taxon>
        <taxon>Chytriomycetaceae</taxon>
        <taxon>Chytriomyces</taxon>
    </lineage>
</organism>
<dbReference type="AlphaFoldDB" id="A0A507EY28"/>
<accession>A0A507EY28</accession>
<sequence>MDHGHHSPKSNETWDASKFGGLSKEELKAQADVMDAKVWQLDAERVFDSIQNGTHLLFFGAVFCPHTQFFTRQWLSAQRHLDFMDLKVPGFEMAKVQCALQQSLCFNLQRDHGYPTVVLYHEGLYVQELLPLTDLWPFIENTTIAVKTNNFTRFTEIGTKVLDPAKFDAEGVSSKMAQESVVAQVEMFENTAPVSLFCLVVVLSVFSLFIVRRVRIVRYSSLT</sequence>